<accession>A0A1L0DHQ9</accession>
<proteinExistence type="predicted"/>
<feature type="region of interest" description="Disordered" evidence="1">
    <location>
        <begin position="35"/>
        <end position="62"/>
    </location>
</feature>
<evidence type="ECO:0000313" key="2">
    <source>
        <dbReference type="EMBL" id="SGZ56060.1"/>
    </source>
</evidence>
<dbReference type="Proteomes" id="UP000182259">
    <property type="component" value="Chromosome IV"/>
</dbReference>
<organism evidence="2 3">
    <name type="scientific">Sungouiella intermedia</name>
    <dbReference type="NCBI Taxonomy" id="45354"/>
    <lineage>
        <taxon>Eukaryota</taxon>
        <taxon>Fungi</taxon>
        <taxon>Dikarya</taxon>
        <taxon>Ascomycota</taxon>
        <taxon>Saccharomycotina</taxon>
        <taxon>Pichiomycetes</taxon>
        <taxon>Metschnikowiaceae</taxon>
        <taxon>Sungouiella</taxon>
    </lineage>
</organism>
<sequence>MQEYPVRSIVSEPFVHQLEVIEKTLIEVRNQPSSYYSRRSNRMTASQQGQASGQSNPYYNKYGNFYQQHHQQQQQQQQQQQHQVSDWYRRDYKNSINVSNINSGMGGTGASLGSGVGGNVAAGLGPSGGFSSTHSNESSGSVNVDSGISSVGSFNLGAPTHVPQVFDDKYEAHGFATFDPFESKDYTKGGMFQPMFNSSNNILGSGFSGNSNIWGDTNKTMASDAAVWG</sequence>
<feature type="compositionally biased region" description="Polar residues" evidence="1">
    <location>
        <begin position="35"/>
        <end position="44"/>
    </location>
</feature>
<feature type="compositionally biased region" description="Low complexity" evidence="1">
    <location>
        <begin position="45"/>
        <end position="55"/>
    </location>
</feature>
<dbReference type="EMBL" id="LT635767">
    <property type="protein sequence ID" value="SGZ56060.1"/>
    <property type="molecule type" value="Genomic_DNA"/>
</dbReference>
<dbReference type="AlphaFoldDB" id="A0A1L0DHQ9"/>
<protein>
    <submittedName>
        <fullName evidence="2">CIC11C00000003637</fullName>
    </submittedName>
</protein>
<name>A0A1L0DHQ9_9ASCO</name>
<gene>
    <name evidence="2" type="ORF">SAMEA4029009_CIC11G00000003637</name>
</gene>
<evidence type="ECO:0000313" key="3">
    <source>
        <dbReference type="Proteomes" id="UP000182259"/>
    </source>
</evidence>
<reference evidence="2 3" key="1">
    <citation type="submission" date="2016-10" db="EMBL/GenBank/DDBJ databases">
        <authorList>
            <person name="de Groot N.N."/>
        </authorList>
    </citation>
    <scope>NUCLEOTIDE SEQUENCE [LARGE SCALE GENOMIC DNA]</scope>
    <source>
        <strain evidence="2 3">PYCC 4715</strain>
    </source>
</reference>
<evidence type="ECO:0000256" key="1">
    <source>
        <dbReference type="SAM" id="MobiDB-lite"/>
    </source>
</evidence>